<dbReference type="CDD" id="cd07302">
    <property type="entry name" value="CHD"/>
    <property type="match status" value="1"/>
</dbReference>
<accession>A0A7M1R1G6</accession>
<evidence type="ECO:0000259" key="1">
    <source>
        <dbReference type="PROSITE" id="PS50125"/>
    </source>
</evidence>
<protein>
    <submittedName>
        <fullName evidence="2">Adenylate/guanylate cyclase domain-containing protein</fullName>
    </submittedName>
</protein>
<dbReference type="Gene3D" id="3.30.70.1230">
    <property type="entry name" value="Nucleotide cyclase"/>
    <property type="match status" value="1"/>
</dbReference>
<proteinExistence type="predicted"/>
<dbReference type="GO" id="GO:0009190">
    <property type="term" value="P:cyclic nucleotide biosynthetic process"/>
    <property type="evidence" value="ECO:0007669"/>
    <property type="project" value="InterPro"/>
</dbReference>
<feature type="domain" description="Guanylate cyclase" evidence="1">
    <location>
        <begin position="196"/>
        <end position="305"/>
    </location>
</feature>
<dbReference type="GO" id="GO:0035556">
    <property type="term" value="P:intracellular signal transduction"/>
    <property type="evidence" value="ECO:0007669"/>
    <property type="project" value="InterPro"/>
</dbReference>
<name>A0A7M1R1G6_9ACTO</name>
<evidence type="ECO:0000313" key="3">
    <source>
        <dbReference type="Proteomes" id="UP000594961"/>
    </source>
</evidence>
<dbReference type="InterPro" id="IPR029787">
    <property type="entry name" value="Nucleotide_cyclase"/>
</dbReference>
<reference evidence="2 3" key="1">
    <citation type="submission" date="2020-10" db="EMBL/GenBank/DDBJ databases">
        <title>Trueperella pecoris sp. nov. isolated from bovine and porcine specimens.</title>
        <authorList>
            <person name="Schoenecker L."/>
            <person name="Schnydrig P."/>
            <person name="Brodard I."/>
            <person name="Thomann A."/>
            <person name="Hemphill A."/>
            <person name="Rodriguez-Campos S."/>
            <person name="Perreten V."/>
            <person name="Jores J."/>
            <person name="Kittl S."/>
        </authorList>
    </citation>
    <scope>NUCLEOTIDE SEQUENCE [LARGE SCALE GENOMIC DNA]</scope>
    <source>
        <strain evidence="2 3">19OD0592</strain>
    </source>
</reference>
<dbReference type="SUPFAM" id="SSF55073">
    <property type="entry name" value="Nucleotide cyclase"/>
    <property type="match status" value="1"/>
</dbReference>
<dbReference type="EMBL" id="CP063212">
    <property type="protein sequence ID" value="QOR47267.1"/>
    <property type="molecule type" value="Genomic_DNA"/>
</dbReference>
<dbReference type="SMART" id="SM00044">
    <property type="entry name" value="CYCc"/>
    <property type="match status" value="1"/>
</dbReference>
<dbReference type="InterPro" id="IPR001054">
    <property type="entry name" value="A/G_cyclase"/>
</dbReference>
<organism evidence="2 3">
    <name type="scientific">Trueperella pecoris</name>
    <dbReference type="NCBI Taxonomy" id="2733571"/>
    <lineage>
        <taxon>Bacteria</taxon>
        <taxon>Bacillati</taxon>
        <taxon>Actinomycetota</taxon>
        <taxon>Actinomycetes</taxon>
        <taxon>Actinomycetales</taxon>
        <taxon>Actinomycetaceae</taxon>
        <taxon>Trueperella</taxon>
    </lineage>
</organism>
<dbReference type="AlphaFoldDB" id="A0A7M1R1G6"/>
<dbReference type="GO" id="GO:0004016">
    <property type="term" value="F:adenylate cyclase activity"/>
    <property type="evidence" value="ECO:0007669"/>
    <property type="project" value="UniProtKB-ARBA"/>
</dbReference>
<gene>
    <name evidence="2" type="ORF">INS90_08365</name>
</gene>
<dbReference type="Proteomes" id="UP000594961">
    <property type="component" value="Chromosome"/>
</dbReference>
<sequence>MLESEYRIARLLDVTQNTEDRGSSDDIPTTVEAHVRRLLDGPAKYQLREAADLANMDIDSARRFWRAMGFPYIQNSESRLFTEYDVDVMRAHQDMVDLGRTDEDTQNSLIRAQSHLTDRLVLWQYEALVEEAEARHGLDELSARYWVLDHIGEYEEFLVYQMKYAWRRHLASFLRRTEVELENLRAHNDVILLTRALGFVDLVAFTNRSGQLSPHQLVDFIQTFEFTCRDVISGLGARVVKMVGDAVLYIADDLATGAEVVSGIVDALHATPEMPEVRASLVWGGIVSRFGDVFGPNVNLASRLCAIAPEGGIVVDRETAEALRSLDPHKYRLEENIGSELRGIGYIESARLTVMKDESAQD</sequence>
<dbReference type="PROSITE" id="PS50125">
    <property type="entry name" value="GUANYLATE_CYCLASE_2"/>
    <property type="match status" value="1"/>
</dbReference>
<evidence type="ECO:0000313" key="2">
    <source>
        <dbReference type="EMBL" id="QOR47267.1"/>
    </source>
</evidence>